<keyword evidence="1" id="KW-0732">Signal</keyword>
<evidence type="ECO:0000313" key="2">
    <source>
        <dbReference type="EMBL" id="SKC95613.1"/>
    </source>
</evidence>
<feature type="chain" id="PRO_5012933828" evidence="1">
    <location>
        <begin position="25"/>
        <end position="269"/>
    </location>
</feature>
<keyword evidence="3" id="KW-1185">Reference proteome</keyword>
<proteinExistence type="predicted"/>
<reference evidence="3" key="1">
    <citation type="submission" date="2017-02" db="EMBL/GenBank/DDBJ databases">
        <authorList>
            <person name="Varghese N."/>
            <person name="Submissions S."/>
        </authorList>
    </citation>
    <scope>NUCLEOTIDE SEQUENCE [LARGE SCALE GENOMIC DNA]</scope>
    <source>
        <strain evidence="3">DSM 18108</strain>
    </source>
</reference>
<dbReference type="STRING" id="393003.SAMN05660461_0450"/>
<dbReference type="RefSeq" id="WP_079467784.1">
    <property type="nucleotide sequence ID" value="NZ_FUZZ01000001.1"/>
</dbReference>
<feature type="signal peptide" evidence="1">
    <location>
        <begin position="1"/>
        <end position="24"/>
    </location>
</feature>
<evidence type="ECO:0000256" key="1">
    <source>
        <dbReference type="SAM" id="SignalP"/>
    </source>
</evidence>
<accession>A0A1T5N5U2</accession>
<evidence type="ECO:0000313" key="3">
    <source>
        <dbReference type="Proteomes" id="UP000190166"/>
    </source>
</evidence>
<name>A0A1T5N5U2_9BACT</name>
<organism evidence="2 3">
    <name type="scientific">Chitinophaga ginsengisegetis</name>
    <dbReference type="NCBI Taxonomy" id="393003"/>
    <lineage>
        <taxon>Bacteria</taxon>
        <taxon>Pseudomonadati</taxon>
        <taxon>Bacteroidota</taxon>
        <taxon>Chitinophagia</taxon>
        <taxon>Chitinophagales</taxon>
        <taxon>Chitinophagaceae</taxon>
        <taxon>Chitinophaga</taxon>
    </lineage>
</organism>
<protein>
    <submittedName>
        <fullName evidence="2">Uncharacterized protein</fullName>
    </submittedName>
</protein>
<dbReference type="EMBL" id="FUZZ01000001">
    <property type="protein sequence ID" value="SKC95613.1"/>
    <property type="molecule type" value="Genomic_DNA"/>
</dbReference>
<dbReference type="Proteomes" id="UP000190166">
    <property type="component" value="Unassembled WGS sequence"/>
</dbReference>
<dbReference type="AlphaFoldDB" id="A0A1T5N5U2"/>
<gene>
    <name evidence="2" type="ORF">SAMN05660461_0450</name>
</gene>
<sequence length="269" mass="30465">MKAPFLYLYIICCMCLLAALPACKKGELVNTPQERAVKMQFKGAILNDTLEFVSNDKVIGEAINTWFKMTNVYYNPHEKIQLRKKADGKVVGEFEVMPTPFLQVKRIFYDGVTATDKLELTPVSDTNNMGFRLKFATSFKDFYGGPVDVEILNLHIDYNTFEFKFTPLKTISGVTTTFGDFFELPPLATIEDSYVFKVYKAGTKELPYTSLENVELSNPEFYYGDLTNAYYFVAGDSRLLSISPYIGFNGDHDVVTDGYSVEDFSSAFK</sequence>